<feature type="region of interest" description="Disordered" evidence="7">
    <location>
        <begin position="1155"/>
        <end position="1176"/>
    </location>
</feature>
<name>A0A8S1JFB0_9CHLO</name>
<keyword evidence="6" id="KW-0131">Cell cycle</keyword>
<keyword evidence="5" id="KW-0539">Nucleus</keyword>
<comment type="subcellular location">
    <subcellularLocation>
        <location evidence="1">Nucleus</location>
    </subcellularLocation>
</comment>
<dbReference type="SUPFAM" id="SSF48371">
    <property type="entry name" value="ARM repeat"/>
    <property type="match status" value="1"/>
</dbReference>
<dbReference type="GO" id="GO:0042393">
    <property type="term" value="F:histone binding"/>
    <property type="evidence" value="ECO:0007669"/>
    <property type="project" value="TreeGrafter"/>
</dbReference>
<gene>
    <name evidence="9" type="ORF">OSTQU699_LOCUS10432</name>
</gene>
<evidence type="ECO:0000256" key="5">
    <source>
        <dbReference type="ARBA" id="ARBA00023242"/>
    </source>
</evidence>
<dbReference type="EMBL" id="CAJHUC010003011">
    <property type="protein sequence ID" value="CAD7705077.1"/>
    <property type="molecule type" value="Genomic_DNA"/>
</dbReference>
<keyword evidence="2" id="KW-0132">Cell division</keyword>
<feature type="region of interest" description="Disordered" evidence="7">
    <location>
        <begin position="455"/>
        <end position="478"/>
    </location>
</feature>
<evidence type="ECO:0000313" key="10">
    <source>
        <dbReference type="Proteomes" id="UP000708148"/>
    </source>
</evidence>
<dbReference type="GO" id="GO:0000779">
    <property type="term" value="C:condensed chromosome, centromeric region"/>
    <property type="evidence" value="ECO:0007669"/>
    <property type="project" value="TreeGrafter"/>
</dbReference>
<evidence type="ECO:0000313" key="9">
    <source>
        <dbReference type="EMBL" id="CAD7705077.1"/>
    </source>
</evidence>
<evidence type="ECO:0000256" key="1">
    <source>
        <dbReference type="ARBA" id="ARBA00004123"/>
    </source>
</evidence>
<dbReference type="GO" id="GO:0010032">
    <property type="term" value="P:meiotic chromosome condensation"/>
    <property type="evidence" value="ECO:0007669"/>
    <property type="project" value="TreeGrafter"/>
</dbReference>
<accession>A0A8S1JFB0</accession>
<feature type="region of interest" description="Disordered" evidence="7">
    <location>
        <begin position="1259"/>
        <end position="1281"/>
    </location>
</feature>
<evidence type="ECO:0000256" key="4">
    <source>
        <dbReference type="ARBA" id="ARBA00023067"/>
    </source>
</evidence>
<sequence length="1598" mass="169515">MDSPNPAALLTRLADACASHGLPDAPQDGGSGDSARGILASVPIDAEAALAVAAMAGDAAAGARLSKDCSESGTSLSLASRSLCALVLGAKRPQGLAAGAVYVSLLVLPGSPVFELLDISTLLALLKLLRNEPSTPSRGDPSSPSPSPSLSPALAADFDPQDFDRICCSIISCLTTLVETVSLKEHEELLEVLIDAMAMLVLSPAGRPSCGRRAQDDSLGTIGESALTLLHGCINALNGPVYQLAGRVFKRLASCLMGVQAGSGVADGNRDASASVRPRIMQFVLDVHSQKPDCLPAVAALARHLSLHAPDKAQQRDVAVNSAATLVAAFPPSVRWDFMCFLYQLSRVAKIQHRTVAVRLCEALLLGNDDIFDVQEDQNVSCGCVCLAILMQRMNDKSAGVRGRAIGNMATVVDHFIATVRTSTTATQASVLQSAMSAAQSLKLEILDVTAGEDRQQSATNVADGQDVSEQQSGHHGPRLVAHVSTTGLLLDGLCNAALLHVGDEKSSVRKASLQLTEAIIVLMRLFAPGGDGADFPVPEQPIQAIEAAMGDSLLTVRRAALTASSRLMTEFPLHQPVCSLWVRAALPLVHDPETSIRDSATDSFHSNFILPAQAVGCASDPPGPTAEEKAGVLRPILNAIAGTASSVSCLGVACKMSKTKGLLRADKVARGAELVIDGLGSSTEDESLAVEGAWHLLRAVAAQDPRAPSWQFLQRHWEQSSGTATAPANVHSGITTALLLQVMANAAEAFPVEMVPHLAKQLLEGLLTFSLDPAAAGAHALALRKLTGRVTCDAANGLLGWADHARDRCQSIVEEYISQAPHQGGCQHRGNRQQVISALFTAGEVAMLCRCRIPQRLVTVVMTVTEPKLMPRPSPTDSAPTVGQIRGQASGALSSQMGAECLVVPGDVRCHAWTALGKFCLLDERMAKKMVPRMVQEFLQAGNPAIRNNIAVILSDLCIEHTALIDAHVPTLAKSISDPHPLVRYQSLGLLFKLLQKDYIRWRGPVVVRILLALVDPEARNRATAEYIVADAVATKAPLLAYNYFHEVLFVLNGCRSGLQGELASALGGLSDEEAVQAGIRGSDKKARSRRDTIYATLLRHMRPEHKFATAAKLCKEVLAGVADKVLLLDDVEEVLGDAMRILASKEIKVKVNASGSEDEDLDGPEAGSQGSLSQKARGKAVSELMRRHLLEAVVPVMIALKCVLNSRQHPLIADFMLCLRSMLSDHKNEIKDILVADKQLATEILYDLKQAEQAKLSMSSNDANRRSMTTPGQRTHSPAVESTKLLPIGAMPDTPGAVEVLNQGPVQASPVGASPMGSGGCKTPLQQLMGTPNPVLTPGAQTARASEGLAVLASCGPETVRDVLRRLLEATTAAELHFVKVFSSKLLAGKAVKPIGETEVVIDARGVLRKEDAAVVVALVAAGAFDSDARLLVDGHIRFLGGGGEGCTPNAKTNGLPQTPGGHSPLGTMSVPRLKRQKSPRSSIPPAVSLKEVEQDRQPTPAIVQSPSDHMDIDDTQPVVCNVTFTTHDMHGVVVYVLSTVPLLRLEGCPSLSRRDVEIIPFGFNPFHNGKFNRCIVCCAIFSEHCFYVAPQKRLL</sequence>
<dbReference type="PANTHER" id="PTHR14222:SF1">
    <property type="entry name" value="CONDENSIN-2 COMPLEX SUBUNIT D3"/>
    <property type="match status" value="1"/>
</dbReference>
<protein>
    <recommendedName>
        <fullName evidence="8">Condensin complex subunit 1 C-terminal domain-containing protein</fullName>
    </recommendedName>
</protein>
<dbReference type="InterPro" id="IPR026971">
    <property type="entry name" value="CND1/NCAPD3"/>
</dbReference>
<proteinExistence type="predicted"/>
<dbReference type="GO" id="GO:0051301">
    <property type="term" value="P:cell division"/>
    <property type="evidence" value="ECO:0007669"/>
    <property type="project" value="UniProtKB-KW"/>
</dbReference>
<evidence type="ECO:0000256" key="3">
    <source>
        <dbReference type="ARBA" id="ARBA00022776"/>
    </source>
</evidence>
<reference evidence="9" key="1">
    <citation type="submission" date="2020-12" db="EMBL/GenBank/DDBJ databases">
        <authorList>
            <person name="Iha C."/>
        </authorList>
    </citation>
    <scope>NUCLEOTIDE SEQUENCE</scope>
</reference>
<dbReference type="Pfam" id="PF12717">
    <property type="entry name" value="Cnd1"/>
    <property type="match status" value="1"/>
</dbReference>
<dbReference type="InterPro" id="IPR016024">
    <property type="entry name" value="ARM-type_fold"/>
</dbReference>
<evidence type="ECO:0000256" key="6">
    <source>
        <dbReference type="ARBA" id="ARBA00023306"/>
    </source>
</evidence>
<keyword evidence="3" id="KW-0498">Mitosis</keyword>
<dbReference type="Gene3D" id="1.25.10.10">
    <property type="entry name" value="Leucine-rich Repeat Variant"/>
    <property type="match status" value="2"/>
</dbReference>
<feature type="compositionally biased region" description="Polar residues" evidence="7">
    <location>
        <begin position="1259"/>
        <end position="1278"/>
    </location>
</feature>
<feature type="compositionally biased region" description="Polar residues" evidence="7">
    <location>
        <begin position="457"/>
        <end position="474"/>
    </location>
</feature>
<evidence type="ECO:0000259" key="8">
    <source>
        <dbReference type="Pfam" id="PF12717"/>
    </source>
</evidence>
<dbReference type="PANTHER" id="PTHR14222">
    <property type="entry name" value="CONDENSIN"/>
    <property type="match status" value="1"/>
</dbReference>
<feature type="domain" description="Condensin complex subunit 1 C-terminal" evidence="8">
    <location>
        <begin position="947"/>
        <end position="1119"/>
    </location>
</feature>
<dbReference type="OrthoDB" id="10263978at2759"/>
<comment type="caution">
    <text evidence="9">The sequence shown here is derived from an EMBL/GenBank/DDBJ whole genome shotgun (WGS) entry which is preliminary data.</text>
</comment>
<dbReference type="GO" id="GO:0000796">
    <property type="term" value="C:condensin complex"/>
    <property type="evidence" value="ECO:0007669"/>
    <property type="project" value="TreeGrafter"/>
</dbReference>
<organism evidence="9 10">
    <name type="scientific">Ostreobium quekettii</name>
    <dbReference type="NCBI Taxonomy" id="121088"/>
    <lineage>
        <taxon>Eukaryota</taxon>
        <taxon>Viridiplantae</taxon>
        <taxon>Chlorophyta</taxon>
        <taxon>core chlorophytes</taxon>
        <taxon>Ulvophyceae</taxon>
        <taxon>TCBD clade</taxon>
        <taxon>Bryopsidales</taxon>
        <taxon>Ostreobineae</taxon>
        <taxon>Ostreobiaceae</taxon>
        <taxon>Ostreobium</taxon>
    </lineage>
</organism>
<keyword evidence="4" id="KW-0226">DNA condensation</keyword>
<evidence type="ECO:0000256" key="7">
    <source>
        <dbReference type="SAM" id="MobiDB-lite"/>
    </source>
</evidence>
<evidence type="ECO:0000256" key="2">
    <source>
        <dbReference type="ARBA" id="ARBA00022618"/>
    </source>
</evidence>
<dbReference type="Proteomes" id="UP000708148">
    <property type="component" value="Unassembled WGS sequence"/>
</dbReference>
<keyword evidence="10" id="KW-1185">Reference proteome</keyword>
<dbReference type="InterPro" id="IPR032682">
    <property type="entry name" value="Cnd1_C"/>
</dbReference>
<dbReference type="GO" id="GO:0005634">
    <property type="term" value="C:nucleus"/>
    <property type="evidence" value="ECO:0007669"/>
    <property type="project" value="UniProtKB-SubCell"/>
</dbReference>
<dbReference type="GO" id="GO:0007076">
    <property type="term" value="P:mitotic chromosome condensation"/>
    <property type="evidence" value="ECO:0007669"/>
    <property type="project" value="InterPro"/>
</dbReference>
<dbReference type="InterPro" id="IPR011989">
    <property type="entry name" value="ARM-like"/>
</dbReference>